<evidence type="ECO:0000256" key="2">
    <source>
        <dbReference type="SAM" id="Phobius"/>
    </source>
</evidence>
<dbReference type="InterPro" id="IPR014717">
    <property type="entry name" value="Transl_elong_EF1B/ribsomal_bS6"/>
</dbReference>
<keyword evidence="2" id="KW-1133">Transmembrane helix</keyword>
<dbReference type="RefSeq" id="WP_189092371.1">
    <property type="nucleotide sequence ID" value="NZ_BMQL01000035.1"/>
</dbReference>
<comment type="caution">
    <text evidence="3">The sequence shown here is derived from an EMBL/GenBank/DDBJ whole genome shotgun (WGS) entry which is preliminary data.</text>
</comment>
<evidence type="ECO:0000256" key="1">
    <source>
        <dbReference type="SAM" id="MobiDB-lite"/>
    </source>
</evidence>
<dbReference type="Gene3D" id="3.30.70.60">
    <property type="match status" value="1"/>
</dbReference>
<dbReference type="InterPro" id="IPR034756">
    <property type="entry name" value="T2SSM_b"/>
</dbReference>
<keyword evidence="4" id="KW-1185">Reference proteome</keyword>
<dbReference type="Pfam" id="PF10741">
    <property type="entry name" value="T2SSM_b"/>
    <property type="match status" value="1"/>
</dbReference>
<keyword evidence="2" id="KW-0812">Transmembrane</keyword>
<dbReference type="EMBL" id="BMQL01000035">
    <property type="protein sequence ID" value="GGR25206.1"/>
    <property type="molecule type" value="Genomic_DNA"/>
</dbReference>
<evidence type="ECO:0000313" key="3">
    <source>
        <dbReference type="EMBL" id="GGR25206.1"/>
    </source>
</evidence>
<organism evidence="3 4">
    <name type="scientific">Deinococcus ruber</name>
    <dbReference type="NCBI Taxonomy" id="1848197"/>
    <lineage>
        <taxon>Bacteria</taxon>
        <taxon>Thermotogati</taxon>
        <taxon>Deinococcota</taxon>
        <taxon>Deinococci</taxon>
        <taxon>Deinococcales</taxon>
        <taxon>Deinococcaceae</taxon>
        <taxon>Deinococcus</taxon>
    </lineage>
</organism>
<feature type="region of interest" description="Disordered" evidence="1">
    <location>
        <begin position="191"/>
        <end position="212"/>
    </location>
</feature>
<sequence length="212" mass="22475">MSVKLSPRDTFLVVLLVCILGIVAWYFLYYQSRNQEISDAQFNLDTRNATLLTYRSAQSALPALRTEVAGLQVQRDAFFQALPQTANIGSVIAAIRQTVAVASGELNSVTVSTAATPGLPTGVRPIGLNLTVSARFQPTFQMLRSLETMSRFSNVSNVSLALPAPDSTDPKLNTNMLLTVYTFDPSQAGLSATPGAPAAAPSAPATTPGGVR</sequence>
<proteinExistence type="predicted"/>
<reference evidence="3" key="1">
    <citation type="journal article" date="2014" name="Int. J. Syst. Evol. Microbiol.">
        <title>Complete genome sequence of Corynebacterium casei LMG S-19264T (=DSM 44701T), isolated from a smear-ripened cheese.</title>
        <authorList>
            <consortium name="US DOE Joint Genome Institute (JGI-PGF)"/>
            <person name="Walter F."/>
            <person name="Albersmeier A."/>
            <person name="Kalinowski J."/>
            <person name="Ruckert C."/>
        </authorList>
    </citation>
    <scope>NUCLEOTIDE SEQUENCE</scope>
    <source>
        <strain evidence="3">JCM 31311</strain>
    </source>
</reference>
<keyword evidence="2" id="KW-0472">Membrane</keyword>
<protein>
    <recommendedName>
        <fullName evidence="5">Pilus assembly protein PilO</fullName>
    </recommendedName>
</protein>
<evidence type="ECO:0000313" key="4">
    <source>
        <dbReference type="Proteomes" id="UP000603865"/>
    </source>
</evidence>
<reference evidence="3" key="2">
    <citation type="submission" date="2020-09" db="EMBL/GenBank/DDBJ databases">
        <authorList>
            <person name="Sun Q."/>
            <person name="Ohkuma M."/>
        </authorList>
    </citation>
    <scope>NUCLEOTIDE SEQUENCE</scope>
    <source>
        <strain evidence="3">JCM 31311</strain>
    </source>
</reference>
<feature type="transmembrane region" description="Helical" evidence="2">
    <location>
        <begin position="12"/>
        <end position="30"/>
    </location>
</feature>
<name>A0A918CI80_9DEIO</name>
<evidence type="ECO:0008006" key="5">
    <source>
        <dbReference type="Google" id="ProtNLM"/>
    </source>
</evidence>
<accession>A0A918CI80</accession>
<gene>
    <name evidence="3" type="ORF">GCM10008957_41030</name>
</gene>
<dbReference type="Proteomes" id="UP000603865">
    <property type="component" value="Unassembled WGS sequence"/>
</dbReference>
<dbReference type="AlphaFoldDB" id="A0A918CI80"/>